<evidence type="ECO:0008006" key="10">
    <source>
        <dbReference type="Google" id="ProtNLM"/>
    </source>
</evidence>
<dbReference type="OrthoDB" id="77878at2759"/>
<dbReference type="EMBL" id="QVQW01000044">
    <property type="protein sequence ID" value="RKU43339.1"/>
    <property type="molecule type" value="Genomic_DNA"/>
</dbReference>
<evidence type="ECO:0000256" key="6">
    <source>
        <dbReference type="ARBA" id="ARBA00034303"/>
    </source>
</evidence>
<dbReference type="AlphaFoldDB" id="A0A420Y623"/>
<organism evidence="8 9">
    <name type="scientific">Coniochaeta pulveracea</name>
    <dbReference type="NCBI Taxonomy" id="177199"/>
    <lineage>
        <taxon>Eukaryota</taxon>
        <taxon>Fungi</taxon>
        <taxon>Dikarya</taxon>
        <taxon>Ascomycota</taxon>
        <taxon>Pezizomycotina</taxon>
        <taxon>Sordariomycetes</taxon>
        <taxon>Sordariomycetidae</taxon>
        <taxon>Coniochaetales</taxon>
        <taxon>Coniochaetaceae</taxon>
        <taxon>Coniochaeta</taxon>
    </lineage>
</organism>
<comment type="subcellular location">
    <subcellularLocation>
        <location evidence="6">Nucleus outer membrane</location>
        <topology evidence="6">Single-pass membrane protein</topology>
    </subcellularLocation>
</comment>
<keyword evidence="2 7" id="KW-0812">Transmembrane</keyword>
<evidence type="ECO:0000256" key="2">
    <source>
        <dbReference type="ARBA" id="ARBA00022692"/>
    </source>
</evidence>
<evidence type="ECO:0000256" key="1">
    <source>
        <dbReference type="ARBA" id="ARBA00007387"/>
    </source>
</evidence>
<keyword evidence="5" id="KW-0539">Nucleus</keyword>
<dbReference type="Proteomes" id="UP000275385">
    <property type="component" value="Unassembled WGS sequence"/>
</dbReference>
<dbReference type="SUPFAM" id="SSF53474">
    <property type="entry name" value="alpha/beta-Hydrolases"/>
    <property type="match status" value="1"/>
</dbReference>
<dbReference type="InterPro" id="IPR008547">
    <property type="entry name" value="DUF829_TMEM53"/>
</dbReference>
<dbReference type="PANTHER" id="PTHR12265">
    <property type="entry name" value="TRANSMEMBRANE PROTEIN 53"/>
    <property type="match status" value="1"/>
</dbReference>
<comment type="caution">
    <text evidence="8">The sequence shown here is derived from an EMBL/GenBank/DDBJ whole genome shotgun (WGS) entry which is preliminary data.</text>
</comment>
<evidence type="ECO:0000313" key="9">
    <source>
        <dbReference type="Proteomes" id="UP000275385"/>
    </source>
</evidence>
<dbReference type="PANTHER" id="PTHR12265:SF30">
    <property type="entry name" value="TRANSMEMBRANE PROTEIN 53"/>
    <property type="match status" value="1"/>
</dbReference>
<feature type="transmembrane region" description="Helical" evidence="7">
    <location>
        <begin position="235"/>
        <end position="257"/>
    </location>
</feature>
<reference evidence="8 9" key="1">
    <citation type="submission" date="2018-08" db="EMBL/GenBank/DDBJ databases">
        <title>Draft genome of the lignicolous fungus Coniochaeta pulveracea.</title>
        <authorList>
            <person name="Borstlap C.J."/>
            <person name="De Witt R.N."/>
            <person name="Botha A."/>
            <person name="Volschenk H."/>
        </authorList>
    </citation>
    <scope>NUCLEOTIDE SEQUENCE [LARGE SCALE GENOMIC DNA]</scope>
    <source>
        <strain evidence="8 9">CAB683</strain>
    </source>
</reference>
<accession>A0A420Y623</accession>
<dbReference type="InterPro" id="IPR029058">
    <property type="entry name" value="AB_hydrolase_fold"/>
</dbReference>
<sequence>MPMFEYGHLLFLSSQDEALLIFYSRLYRPVHALCRTSSLDFLQPSVPDSLPQIHWQPLGNLKKKKMSPPFSINGFKPLGPSIYLQDSRQPSAGVTLPVGSPDLVLLTSWTGASARHVAKYTRSYNEMYPNTPIMVITTVISDLTLRSAKTKAAILAPAVNYLRTHHCTSSILLHAFSDGGSHKAVCLAQAYVASTSKRLPIAASVLDSTPGTAKYTANVAAYRRSLPRSPFIRAIGLPMGAIVLALTWVLFCVFIGYDENRISKTRRALNDETLWDVKGAPRTYVFSQADDLISWQDIEQHAVDAVEKLGMTSMLLRYKGSGHCAHAREDEECYWNAVRRTWEARDVEAGLTFGEKC</sequence>
<dbReference type="Pfam" id="PF05705">
    <property type="entry name" value="DUF829"/>
    <property type="match status" value="1"/>
</dbReference>
<proteinExistence type="inferred from homology"/>
<evidence type="ECO:0000313" key="8">
    <source>
        <dbReference type="EMBL" id="RKU43339.1"/>
    </source>
</evidence>
<keyword evidence="3 7" id="KW-1133">Transmembrane helix</keyword>
<comment type="similarity">
    <text evidence="1">Belongs to the TMEM53 family.</text>
</comment>
<evidence type="ECO:0000256" key="5">
    <source>
        <dbReference type="ARBA" id="ARBA00023242"/>
    </source>
</evidence>
<evidence type="ECO:0000256" key="3">
    <source>
        <dbReference type="ARBA" id="ARBA00022989"/>
    </source>
</evidence>
<gene>
    <name evidence="8" type="ORF">DL546_004616</name>
</gene>
<evidence type="ECO:0000256" key="7">
    <source>
        <dbReference type="SAM" id="Phobius"/>
    </source>
</evidence>
<keyword evidence="4 7" id="KW-0472">Membrane</keyword>
<dbReference type="GO" id="GO:0005640">
    <property type="term" value="C:nuclear outer membrane"/>
    <property type="evidence" value="ECO:0007669"/>
    <property type="project" value="UniProtKB-SubCell"/>
</dbReference>
<name>A0A420Y623_9PEZI</name>
<keyword evidence="9" id="KW-1185">Reference proteome</keyword>
<protein>
    <recommendedName>
        <fullName evidence="10">Transmembrane protein 53</fullName>
    </recommendedName>
</protein>
<evidence type="ECO:0000256" key="4">
    <source>
        <dbReference type="ARBA" id="ARBA00023136"/>
    </source>
</evidence>